<dbReference type="AlphaFoldDB" id="A0A6L9Y7E5"/>
<sequence>MSTQELSVEAQHIQEKALSTLNLGSQLLNKSYLAELKHFEVINVEDNDTLEASSNARIFHATRIVLDNKQSVLESATAAYTALGTAGYSVFFLIKSDGKETNLYLGTRCTPKQGLGNNAGKLLEQVIKGHFSGSELVNQDYTQVNQLLESLGQDTNTVTAVTGVPSLSHEEREHFTQGLEHFIDAAEGKQYQALILAEPISPQQLNLIREGYEQVATQLSPLHKQSISFGQNESNSVSLSLSKGISQSFGTSLSFTETKGTSKSHSITHGTNYAKTEGEAYNISTTGTIGASAALFGVGPNASRSVSIGYAKNISTTIGISLNEGYTEGTNETHGETIGENKVEGQSLNESQSNTNQQGTSRQITLESINKHIEQLLKRVDHQLERVEEARQYGAWHSAAYFISDNQAESEALASIFLGLIRGVNSSSEDFNLTTWTGSEGNKRINKERVLRWLQQLSHPRLVDDNYKETLGIPYFTPATLVSTKEMALQLGFPRRSTSAVTVIEAQTFGRKVQRTNKVEENRDRSIRLGNIYHLWQEMPHSPINLNIDQLTSHLFVTGSTGSGKSNTVYTLLQQLREKQVPFMVIEPAKGEYKHIFGHLDDVQVLGTNPKLTDLLRINPFRFPNTIHVLEHIDRLVEIFNVCWPMYAAMPAVLKDAMLRAYAISGWNLDTSENEFNPALYPSFTDLLYTLEQVIQESAFSEEVKSNYVGSLVTRVRSLTNGLNGQIFTQQEINNTDLFDRNIIIDLSRVGSQETKSLIMGILIMRLSEHRMAFSGMNQPLKHITVLEEAHNILKRTSTEQSSEGANVAGKAVEMLSNAIAEMRTYGEGFVIADQSPSAVDISAIRNTNTKIIMRLPDEDDRRLAGKSSGATDEQIDEIAKLPKGVAVVYQNDWLEPVLCQISKFNGEEKLYEYTTTPATEHTTSYLKREVISFLLQNRVPNPAEVNVLTLLEGLEKATIPNTIKVPILRAIKEYEQTGNTELWKEVNFKQVSYLITNLLDITDTVKKSLYLAANIDSNLEQVSTEIKRIIRTQLGILDKNFLQVVEESVILDFSFHNEESLKFYNKWLDFYEGKIK</sequence>
<proteinExistence type="predicted"/>
<evidence type="ECO:0000313" key="3">
    <source>
        <dbReference type="EMBL" id="NEN76311.1"/>
    </source>
</evidence>
<keyword evidence="3" id="KW-0067">ATP-binding</keyword>
<keyword evidence="1" id="KW-0175">Coiled coil</keyword>
<protein>
    <submittedName>
        <fullName evidence="3">ATP-binding protein</fullName>
    </submittedName>
</protein>
<reference evidence="3 4" key="1">
    <citation type="submission" date="2020-02" db="EMBL/GenBank/DDBJ databases">
        <title>Pelistega sp. NLN82 were isolated from wild rodents of the Hainan Island.</title>
        <authorList>
            <person name="Niu N."/>
            <person name="Zhou J."/>
        </authorList>
    </citation>
    <scope>NUCLEOTIDE SEQUENCE [LARGE SCALE GENOMIC DNA]</scope>
    <source>
        <strain evidence="3 4">NLN82</strain>
    </source>
</reference>
<name>A0A6L9Y7E5_9BURK</name>
<evidence type="ECO:0000256" key="1">
    <source>
        <dbReference type="SAM" id="Coils"/>
    </source>
</evidence>
<keyword evidence="4" id="KW-1185">Reference proteome</keyword>
<dbReference type="SUPFAM" id="SSF52540">
    <property type="entry name" value="P-loop containing nucleoside triphosphate hydrolases"/>
    <property type="match status" value="1"/>
</dbReference>
<dbReference type="EMBL" id="JAAGYR010000016">
    <property type="protein sequence ID" value="NEN76311.1"/>
    <property type="molecule type" value="Genomic_DNA"/>
</dbReference>
<gene>
    <name evidence="3" type="ORF">F9B74_08245</name>
</gene>
<dbReference type="Pfam" id="PF01935">
    <property type="entry name" value="DUF87"/>
    <property type="match status" value="1"/>
</dbReference>
<feature type="domain" description="Helicase HerA central" evidence="2">
    <location>
        <begin position="533"/>
        <end position="763"/>
    </location>
</feature>
<evidence type="ECO:0000259" key="2">
    <source>
        <dbReference type="Pfam" id="PF01935"/>
    </source>
</evidence>
<dbReference type="InterPro" id="IPR002789">
    <property type="entry name" value="HerA_central"/>
</dbReference>
<dbReference type="Gene3D" id="3.40.50.300">
    <property type="entry name" value="P-loop containing nucleotide triphosphate hydrolases"/>
    <property type="match status" value="2"/>
</dbReference>
<accession>A0A6L9Y7E5</accession>
<dbReference type="PANTHER" id="PTHR42957">
    <property type="entry name" value="HELICASE MJ1565-RELATED"/>
    <property type="match status" value="1"/>
</dbReference>
<keyword evidence="3" id="KW-0547">Nucleotide-binding</keyword>
<dbReference type="InterPro" id="IPR008571">
    <property type="entry name" value="HerA-like"/>
</dbReference>
<organism evidence="3 4">
    <name type="scientific">Pelistega ratti</name>
    <dbReference type="NCBI Taxonomy" id="2652177"/>
    <lineage>
        <taxon>Bacteria</taxon>
        <taxon>Pseudomonadati</taxon>
        <taxon>Pseudomonadota</taxon>
        <taxon>Betaproteobacteria</taxon>
        <taxon>Burkholderiales</taxon>
        <taxon>Alcaligenaceae</taxon>
        <taxon>Pelistega</taxon>
    </lineage>
</organism>
<dbReference type="GO" id="GO:0005524">
    <property type="term" value="F:ATP binding"/>
    <property type="evidence" value="ECO:0007669"/>
    <property type="project" value="UniProtKB-KW"/>
</dbReference>
<dbReference type="PANTHER" id="PTHR42957:SF1">
    <property type="entry name" value="HELICASE MJ1565-RELATED"/>
    <property type="match status" value="1"/>
</dbReference>
<comment type="caution">
    <text evidence="3">The sequence shown here is derived from an EMBL/GenBank/DDBJ whole genome shotgun (WGS) entry which is preliminary data.</text>
</comment>
<feature type="coiled-coil region" evidence="1">
    <location>
        <begin position="366"/>
        <end position="393"/>
    </location>
</feature>
<evidence type="ECO:0000313" key="4">
    <source>
        <dbReference type="Proteomes" id="UP000477651"/>
    </source>
</evidence>
<dbReference type="InterPro" id="IPR027417">
    <property type="entry name" value="P-loop_NTPase"/>
</dbReference>
<dbReference type="RefSeq" id="WP_163764763.1">
    <property type="nucleotide sequence ID" value="NZ_JAAGYR010000016.1"/>
</dbReference>
<dbReference type="Proteomes" id="UP000477651">
    <property type="component" value="Unassembled WGS sequence"/>
</dbReference>